<protein>
    <submittedName>
        <fullName evidence="2">Uncharacterized protein</fullName>
    </submittedName>
</protein>
<feature type="region of interest" description="Disordered" evidence="1">
    <location>
        <begin position="140"/>
        <end position="172"/>
    </location>
</feature>
<proteinExistence type="predicted"/>
<sequence length="172" mass="19665">MSASAITIAAAPGPWSLKAVVHRFRSVPSLRADAREDRLSEDRDAEAYAQGQRDSLKPSWLDTNWQAWRYHAPKFINQRRRALKPQLRKRDRPGKQNNGPHAKRLFCCYPVAMALYCLASAVDVRKRLQADRHGLGMDIAENTFDKPDGRSAQPVWGGERTPRKTSWRSGRW</sequence>
<dbReference type="Proteomes" id="UP000288725">
    <property type="component" value="Chromosome 1"/>
</dbReference>
<evidence type="ECO:0000256" key="1">
    <source>
        <dbReference type="SAM" id="MobiDB-lite"/>
    </source>
</evidence>
<gene>
    <name evidence="2" type="ORF">VDGE_20272</name>
</gene>
<evidence type="ECO:0000313" key="2">
    <source>
        <dbReference type="EMBL" id="RXG43704.1"/>
    </source>
</evidence>
<evidence type="ECO:0000313" key="3">
    <source>
        <dbReference type="Proteomes" id="UP000288725"/>
    </source>
</evidence>
<feature type="compositionally biased region" description="Basic residues" evidence="1">
    <location>
        <begin position="163"/>
        <end position="172"/>
    </location>
</feature>
<name>A0A444RRJ7_VERDA</name>
<dbReference type="EMBL" id="RSDZ01000102">
    <property type="protein sequence ID" value="RXG43704.1"/>
    <property type="molecule type" value="Genomic_DNA"/>
</dbReference>
<comment type="caution">
    <text evidence="2">The sequence shown here is derived from an EMBL/GenBank/DDBJ whole genome shotgun (WGS) entry which is preliminary data.</text>
</comment>
<dbReference type="AlphaFoldDB" id="A0A444RRJ7"/>
<accession>A0A444RRJ7</accession>
<reference evidence="2 3" key="1">
    <citation type="submission" date="2018-12" db="EMBL/GenBank/DDBJ databases">
        <title>Genome of Verticillium dahliae isolate Getta Getta.</title>
        <authorList>
            <person name="Gardiner D.M."/>
        </authorList>
    </citation>
    <scope>NUCLEOTIDE SEQUENCE [LARGE SCALE GENOMIC DNA]</scope>
    <source>
        <strain evidence="2 3">Getta Getta</strain>
    </source>
</reference>
<organism evidence="2 3">
    <name type="scientific">Verticillium dahliae</name>
    <name type="common">Verticillium wilt</name>
    <dbReference type="NCBI Taxonomy" id="27337"/>
    <lineage>
        <taxon>Eukaryota</taxon>
        <taxon>Fungi</taxon>
        <taxon>Dikarya</taxon>
        <taxon>Ascomycota</taxon>
        <taxon>Pezizomycotina</taxon>
        <taxon>Sordariomycetes</taxon>
        <taxon>Hypocreomycetidae</taxon>
        <taxon>Glomerellales</taxon>
        <taxon>Plectosphaerellaceae</taxon>
        <taxon>Verticillium</taxon>
    </lineage>
</organism>